<organism evidence="1">
    <name type="scientific">viral metagenome</name>
    <dbReference type="NCBI Taxonomy" id="1070528"/>
    <lineage>
        <taxon>unclassified sequences</taxon>
        <taxon>metagenomes</taxon>
        <taxon>organismal metagenomes</taxon>
    </lineage>
</organism>
<name>A0A6C0KDN6_9ZZZZ</name>
<dbReference type="EMBL" id="MN740854">
    <property type="protein sequence ID" value="QHU15236.1"/>
    <property type="molecule type" value="Genomic_DNA"/>
</dbReference>
<reference evidence="1" key="1">
    <citation type="journal article" date="2020" name="Nature">
        <title>Giant virus diversity and host interactions through global metagenomics.</title>
        <authorList>
            <person name="Schulz F."/>
            <person name="Roux S."/>
            <person name="Paez-Espino D."/>
            <person name="Jungbluth S."/>
            <person name="Walsh D.A."/>
            <person name="Denef V.J."/>
            <person name="McMahon K.D."/>
            <person name="Konstantinidis K.T."/>
            <person name="Eloe-Fadrosh E.A."/>
            <person name="Kyrpides N.C."/>
            <person name="Woyke T."/>
        </authorList>
    </citation>
    <scope>NUCLEOTIDE SEQUENCE</scope>
    <source>
        <strain evidence="1">GVMAG-S-1103017-68</strain>
    </source>
</reference>
<accession>A0A6C0KDN6</accession>
<proteinExistence type="predicted"/>
<sequence length="58" mass="6316">MGARPAWVRVGASGPTCTKKEFYIGACKSPVHTAKTSARKLLSEARFEARVPILRSAR</sequence>
<evidence type="ECO:0000313" key="1">
    <source>
        <dbReference type="EMBL" id="QHU15236.1"/>
    </source>
</evidence>
<dbReference type="AlphaFoldDB" id="A0A6C0KDN6"/>
<protein>
    <submittedName>
        <fullName evidence="1">Uncharacterized protein</fullName>
    </submittedName>
</protein>